<evidence type="ECO:0000313" key="3">
    <source>
        <dbReference type="EMBL" id="MEN8626503.1"/>
    </source>
</evidence>
<gene>
    <name evidence="3" type="ORF">ABFV72_10830</name>
</gene>
<evidence type="ECO:0000256" key="2">
    <source>
        <dbReference type="SAM" id="Phobius"/>
    </source>
</evidence>
<organism evidence="3 4">
    <name type="scientific">Psychrobacter proteolyticus</name>
    <dbReference type="NCBI Taxonomy" id="147825"/>
    <lineage>
        <taxon>Bacteria</taxon>
        <taxon>Pseudomonadati</taxon>
        <taxon>Pseudomonadota</taxon>
        <taxon>Gammaproteobacteria</taxon>
        <taxon>Moraxellales</taxon>
        <taxon>Moraxellaceae</taxon>
        <taxon>Psychrobacter</taxon>
    </lineage>
</organism>
<proteinExistence type="predicted"/>
<keyword evidence="2" id="KW-0472">Membrane</keyword>
<feature type="region of interest" description="Disordered" evidence="1">
    <location>
        <begin position="144"/>
        <end position="180"/>
    </location>
</feature>
<comment type="caution">
    <text evidence="3">The sequence shown here is derived from an EMBL/GenBank/DDBJ whole genome shotgun (WGS) entry which is preliminary data.</text>
</comment>
<keyword evidence="4" id="KW-1185">Reference proteome</keyword>
<feature type="transmembrane region" description="Helical" evidence="2">
    <location>
        <begin position="6"/>
        <end position="27"/>
    </location>
</feature>
<dbReference type="EMBL" id="JBDLOB010000007">
    <property type="protein sequence ID" value="MEN8626503.1"/>
    <property type="molecule type" value="Genomic_DNA"/>
</dbReference>
<accession>A0ABV0D843</accession>
<evidence type="ECO:0000256" key="1">
    <source>
        <dbReference type="SAM" id="MobiDB-lite"/>
    </source>
</evidence>
<dbReference type="Proteomes" id="UP001414441">
    <property type="component" value="Unassembled WGS sequence"/>
</dbReference>
<feature type="region of interest" description="Disordered" evidence="1">
    <location>
        <begin position="246"/>
        <end position="268"/>
    </location>
</feature>
<evidence type="ECO:0000313" key="4">
    <source>
        <dbReference type="Proteomes" id="UP001414441"/>
    </source>
</evidence>
<reference evidence="3 4" key="1">
    <citation type="submission" date="2024-05" db="EMBL/GenBank/DDBJ databases">
        <title>Genome sequencing of Marine Estuary Bacteria, Pseudoalteromonas distincta strain FA, Psychrobacter proteolyticus strain EA, and Shewanella baltica strain CA.</title>
        <authorList>
            <person name="Dieffenbach S.A."/>
            <person name="Maclea K.S."/>
        </authorList>
    </citation>
    <scope>NUCLEOTIDE SEQUENCE [LARGE SCALE GENOMIC DNA]</scope>
    <source>
        <strain evidence="3 4">EA</strain>
    </source>
</reference>
<keyword evidence="2" id="KW-1133">Transmembrane helix</keyword>
<keyword evidence="2" id="KW-0812">Transmembrane</keyword>
<name>A0ABV0D843_9GAMM</name>
<dbReference type="RefSeq" id="WP_347163655.1">
    <property type="nucleotide sequence ID" value="NZ_JBDLOB010000007.1"/>
</dbReference>
<protein>
    <submittedName>
        <fullName evidence="3">Uncharacterized protein</fullName>
    </submittedName>
</protein>
<feature type="compositionally biased region" description="Polar residues" evidence="1">
    <location>
        <begin position="144"/>
        <end position="167"/>
    </location>
</feature>
<sequence>MKDYKLLLAGLILLLLTIFIAVFIWLWTSNRKNTDPLPIMASESEADPSTKGNESREIADSVLYIRAEEKLQIPLDDIIVSFESRYPHVQVLASYVPSNDLLTVPSNGSTKDKLSDFVFDTDMIITNDDSLSTERVTLLQSELQRAQDRNGQSQKSTEANDISNTYDKNSDNSTHNKDKKIHTLNPFNYALKDEQALEGVILTDDTTAINFRNFLLSSTGQDILKKYDYQNISGYKNSVNDLFKPTSQAKNASGDHAVDVTDALSNGE</sequence>